<feature type="region of interest" description="Disordered" evidence="5">
    <location>
        <begin position="611"/>
        <end position="633"/>
    </location>
</feature>
<dbReference type="InterPro" id="IPR045109">
    <property type="entry name" value="LSDs-like"/>
</dbReference>
<dbReference type="GO" id="GO:0003712">
    <property type="term" value="F:transcription coregulator activity"/>
    <property type="evidence" value="ECO:0000318"/>
    <property type="project" value="GO_Central"/>
</dbReference>
<dbReference type="Gramene" id="PNT68121">
    <property type="protein sequence ID" value="PNT68121"/>
    <property type="gene ID" value="BRADI_3g36181v3"/>
</dbReference>
<dbReference type="EMBL" id="CM000882">
    <property type="protein sequence ID" value="PNT68121.1"/>
    <property type="molecule type" value="Genomic_DNA"/>
</dbReference>
<evidence type="ECO:0000256" key="2">
    <source>
        <dbReference type="ARBA" id="ARBA00006801"/>
    </source>
</evidence>
<gene>
    <name evidence="7" type="ORF">BRADI_3g36181v3</name>
</gene>
<proteinExistence type="inferred from homology"/>
<dbReference type="Gene3D" id="2.60.120.650">
    <property type="entry name" value="Cupin"/>
    <property type="match status" value="1"/>
</dbReference>
<accession>A0A2K2D1I4</accession>
<dbReference type="GO" id="GO:0032454">
    <property type="term" value="F:histone H3K9 demethylase activity"/>
    <property type="evidence" value="ECO:0000318"/>
    <property type="project" value="GO_Central"/>
</dbReference>
<keyword evidence="3" id="KW-0479">Metal-binding</keyword>
<organism evidence="7">
    <name type="scientific">Brachypodium distachyon</name>
    <name type="common">Purple false brome</name>
    <name type="synonym">Trachynia distachya</name>
    <dbReference type="NCBI Taxonomy" id="15368"/>
    <lineage>
        <taxon>Eukaryota</taxon>
        <taxon>Viridiplantae</taxon>
        <taxon>Streptophyta</taxon>
        <taxon>Embryophyta</taxon>
        <taxon>Tracheophyta</taxon>
        <taxon>Spermatophyta</taxon>
        <taxon>Magnoliopsida</taxon>
        <taxon>Liliopsida</taxon>
        <taxon>Poales</taxon>
        <taxon>Poaceae</taxon>
        <taxon>BOP clade</taxon>
        <taxon>Pooideae</taxon>
        <taxon>Stipodae</taxon>
        <taxon>Brachypodieae</taxon>
        <taxon>Brachypodium</taxon>
    </lineage>
</organism>
<evidence type="ECO:0000313" key="8">
    <source>
        <dbReference type="EnsemblPlants" id="PNT68121"/>
    </source>
</evidence>
<dbReference type="OrthoDB" id="1667110at2759"/>
<dbReference type="Pfam" id="PF02373">
    <property type="entry name" value="JmjC"/>
    <property type="match status" value="1"/>
</dbReference>
<dbReference type="GO" id="GO:0006357">
    <property type="term" value="P:regulation of transcription by RNA polymerase II"/>
    <property type="evidence" value="ECO:0000318"/>
    <property type="project" value="GO_Central"/>
</dbReference>
<dbReference type="GO" id="GO:0046872">
    <property type="term" value="F:metal ion binding"/>
    <property type="evidence" value="ECO:0007669"/>
    <property type="project" value="UniProtKB-KW"/>
</dbReference>
<reference evidence="8" key="3">
    <citation type="submission" date="2018-08" db="UniProtKB">
        <authorList>
            <consortium name="EnsemblPlants"/>
        </authorList>
    </citation>
    <scope>IDENTIFICATION</scope>
    <source>
        <strain evidence="8">cv. Bd21</strain>
    </source>
</reference>
<dbReference type="GO" id="GO:0000118">
    <property type="term" value="C:histone deacetylase complex"/>
    <property type="evidence" value="ECO:0000318"/>
    <property type="project" value="GO_Central"/>
</dbReference>
<sequence length="1127" mass="123618">MTTKVAEGSTWSLPMVVCALPAPGERDNLLRKPHGQLRKALLARDHGMSLEGIPPGLSAGGIARRVTRRSAQMAKKAEAKALGALPVRKRGRPPKVRPLNVQTPEVAEAGMTAKVAEGSCSSLLPVVRKRGRPPKVQTPEVAEAGMTTKVAEGSSLSLQVVVCALPAAGDHGKNMLPKLHGRLRKALPAQDHGMSLEGIPPGASAGGFVKRVTRRSAQLAKEAEAKALDAIEADELDAQPAEGEAMAAADDVMGENGSPSAGGFIKRVTRRSAQLAKEAEAKALDAIEADELDAQPAEGEAMAAADDVMGENGSPSAGGFVKRVTRRSAQLAKEAEAKALDAIEADELDAQPAEREAIAAADDVMGGNGSPSAGGFVKRVTRRSALLANEAEAKALDAIEADELDAQPAEGEAMAAADDDMGENGSNFVNWEQRGRRSLKLPSERQKVTSKFETSLSRSFQWKHTGRRSFKSSCASCGDENKTYYCAACSEKKRSERIEDACYLLHYLLPCLETINKEQLAEKEVEAKMLDVPVSSLSIKQAVDTKERIYCSNCNTSIYDLHRRCAGRNCPYNYELCIRCCKELRENNLQGCCEVAEFHYPDNGDGYLHGGKPKPCSSKGKDQDHSSRTTANKTKVAEWLAKTQRYVAANSSKIPCPPRELGGCNLRDLELVRFFPENELSELEANARTLYDAFTMVNPVDVATVDGACVNCSCSGSSGSRKKAASKKSSADNSVFYPVFDGSKPDDLKHFQTHWVRGEPVVVQSVLQKMSGLSWEPRTMLSESRDSSKDVIKAIDCLSCCQVEKGNDEFFKGYYEGENYENNWPCMLKLKDWPSSDSFEQVLPKHGAVYTDSLPFQPYTNKKSGSLNISTFLPDDILKVDLGPKSYIAYGVTQELGRGDSVTKLHSDLSDAVNVLMHTTKVAPSTEQETDIMKLKEKHKAQDKRELGGVEIEMDGDAKGKLSPDYEDQQGALWHIFKREDVPKLEKYLREHSKEFRHVHCSRVNKVYNPVHDETFYLTKNHMKKLKDEYGVQPWTIVQKLGEAVFIPAGCPHQVRNLQSCTKIALDFVSPENIGQCMMLCEDYRLLPKAHRAKEDKLEVKKMIVHAVQHAVNTLKEQLHIFFSGKN</sequence>
<dbReference type="SUPFAM" id="SSF51197">
    <property type="entry name" value="Clavaminate synthase-like"/>
    <property type="match status" value="1"/>
</dbReference>
<dbReference type="AlphaFoldDB" id="A0A2K2D1I4"/>
<evidence type="ECO:0000313" key="9">
    <source>
        <dbReference type="Proteomes" id="UP000008810"/>
    </source>
</evidence>
<dbReference type="PANTHER" id="PTHR12549:SF51">
    <property type="entry name" value="JMJC DOMAIN-CONTAINING PROTEIN"/>
    <property type="match status" value="1"/>
</dbReference>
<dbReference type="SMART" id="SM00384">
    <property type="entry name" value="AT_hook"/>
    <property type="match status" value="2"/>
</dbReference>
<comment type="similarity">
    <text evidence="2">Belongs to the JARID1 histone demethylase family.</text>
</comment>
<dbReference type="EnsemblPlants" id="PNT68121">
    <property type="protein sequence ID" value="PNT68121"/>
    <property type="gene ID" value="BRADI_3g36181v3"/>
</dbReference>
<evidence type="ECO:0000256" key="3">
    <source>
        <dbReference type="ARBA" id="ARBA00022723"/>
    </source>
</evidence>
<keyword evidence="9" id="KW-1185">Reference proteome</keyword>
<dbReference type="PROSITE" id="PS51184">
    <property type="entry name" value="JMJC"/>
    <property type="match status" value="1"/>
</dbReference>
<evidence type="ECO:0000313" key="7">
    <source>
        <dbReference type="EMBL" id="PNT68121.1"/>
    </source>
</evidence>
<protein>
    <recommendedName>
        <fullName evidence="6">JmjC domain-containing protein</fullName>
    </recommendedName>
</protein>
<dbReference type="SMART" id="SM00558">
    <property type="entry name" value="JmjC"/>
    <property type="match status" value="1"/>
</dbReference>
<evidence type="ECO:0000256" key="1">
    <source>
        <dbReference type="ARBA" id="ARBA00004123"/>
    </source>
</evidence>
<evidence type="ECO:0000256" key="5">
    <source>
        <dbReference type="SAM" id="MobiDB-lite"/>
    </source>
</evidence>
<dbReference type="Proteomes" id="UP000008810">
    <property type="component" value="Chromosome 3"/>
</dbReference>
<name>A0A2K2D1I4_BRADI</name>
<dbReference type="InterPro" id="IPR003347">
    <property type="entry name" value="JmjC_dom"/>
</dbReference>
<reference evidence="7" key="2">
    <citation type="submission" date="2017-06" db="EMBL/GenBank/DDBJ databases">
        <title>WGS assembly of Brachypodium distachyon.</title>
        <authorList>
            <consortium name="The International Brachypodium Initiative"/>
            <person name="Lucas S."/>
            <person name="Harmon-Smith M."/>
            <person name="Lail K."/>
            <person name="Tice H."/>
            <person name="Grimwood J."/>
            <person name="Bruce D."/>
            <person name="Barry K."/>
            <person name="Shu S."/>
            <person name="Lindquist E."/>
            <person name="Wang M."/>
            <person name="Pitluck S."/>
            <person name="Vogel J.P."/>
            <person name="Garvin D.F."/>
            <person name="Mockler T.C."/>
            <person name="Schmutz J."/>
            <person name="Rokhsar D."/>
            <person name="Bevan M.W."/>
        </authorList>
    </citation>
    <scope>NUCLEOTIDE SEQUENCE</scope>
    <source>
        <strain evidence="7">Bd21</strain>
    </source>
</reference>
<dbReference type="CDD" id="cd02208">
    <property type="entry name" value="cupin_RmlC-like"/>
    <property type="match status" value="1"/>
</dbReference>
<reference evidence="7 8" key="1">
    <citation type="journal article" date="2010" name="Nature">
        <title>Genome sequencing and analysis of the model grass Brachypodium distachyon.</title>
        <authorList>
            <consortium name="International Brachypodium Initiative"/>
        </authorList>
    </citation>
    <scope>NUCLEOTIDE SEQUENCE [LARGE SCALE GENOMIC DNA]</scope>
    <source>
        <strain evidence="7 8">Bd21</strain>
    </source>
</reference>
<dbReference type="GO" id="GO:0031490">
    <property type="term" value="F:chromatin DNA binding"/>
    <property type="evidence" value="ECO:0000318"/>
    <property type="project" value="GO_Central"/>
</dbReference>
<dbReference type="InterPro" id="IPR017956">
    <property type="entry name" value="AT_hook_DNA-bd_motif"/>
</dbReference>
<dbReference type="GO" id="GO:0000785">
    <property type="term" value="C:chromatin"/>
    <property type="evidence" value="ECO:0000318"/>
    <property type="project" value="GO_Central"/>
</dbReference>
<keyword evidence="4" id="KW-0539">Nucleus</keyword>
<evidence type="ECO:0000256" key="4">
    <source>
        <dbReference type="ARBA" id="ARBA00023242"/>
    </source>
</evidence>
<dbReference type="PANTHER" id="PTHR12549">
    <property type="entry name" value="JMJC DOMAIN-CONTAINING HISTONE DEMETHYLATION PROTEIN"/>
    <property type="match status" value="1"/>
</dbReference>
<dbReference type="ExpressionAtlas" id="A0A2K2D1I4">
    <property type="expression patterns" value="baseline"/>
</dbReference>
<evidence type="ECO:0000259" key="6">
    <source>
        <dbReference type="PROSITE" id="PS51184"/>
    </source>
</evidence>
<feature type="domain" description="JmjC" evidence="6">
    <location>
        <begin position="862"/>
        <end position="1085"/>
    </location>
</feature>
<dbReference type="InParanoid" id="A0A2K2D1I4"/>
<comment type="subcellular location">
    <subcellularLocation>
        <location evidence="1">Nucleus</location>
    </subcellularLocation>
</comment>